<feature type="domain" description="N-acetyltransferase" evidence="3">
    <location>
        <begin position="3"/>
        <end position="166"/>
    </location>
</feature>
<dbReference type="OrthoDB" id="3173333at2"/>
<keyword evidence="2" id="KW-0012">Acyltransferase</keyword>
<evidence type="ECO:0000313" key="5">
    <source>
        <dbReference type="Proteomes" id="UP000195781"/>
    </source>
</evidence>
<dbReference type="Pfam" id="PF13420">
    <property type="entry name" value="Acetyltransf_4"/>
    <property type="match status" value="1"/>
</dbReference>
<protein>
    <submittedName>
        <fullName evidence="4">GNAT family N-acetyltransferase</fullName>
    </submittedName>
</protein>
<evidence type="ECO:0000256" key="1">
    <source>
        <dbReference type="ARBA" id="ARBA00022679"/>
    </source>
</evidence>
<sequence>MPYYIRTATPADAAGALAVYAPYVTETTVSFELEPPTVEEYAARIAHKLACATFLVVTDGVDGAVVGFAYNGEFRERPAYDWASEISIYLAPGHQGHGLGSELLRVLEELMRAQGVVMSEACITSSNAASIEFHAKHGYMLCGEHHACGFKLGSWLDVTWMEKQLAEPFTPPAPRRRVPAEETARILAAANERLRAR</sequence>
<organism evidence="4 5">
    <name type="scientific">[Collinsella] massiliensis</name>
    <dbReference type="NCBI Taxonomy" id="1232426"/>
    <lineage>
        <taxon>Bacteria</taxon>
        <taxon>Bacillati</taxon>
        <taxon>Actinomycetota</taxon>
        <taxon>Coriobacteriia</taxon>
        <taxon>Coriobacteriales</taxon>
        <taxon>Coriobacteriaceae</taxon>
        <taxon>Enorma</taxon>
    </lineage>
</organism>
<dbReference type="Gene3D" id="3.40.630.30">
    <property type="match status" value="1"/>
</dbReference>
<proteinExistence type="predicted"/>
<dbReference type="InterPro" id="IPR016181">
    <property type="entry name" value="Acyl_CoA_acyltransferase"/>
</dbReference>
<dbReference type="Proteomes" id="UP000195781">
    <property type="component" value="Unassembled WGS sequence"/>
</dbReference>
<name>A0A1Y3Y2P3_9ACTN</name>
<dbReference type="InterPro" id="IPR000182">
    <property type="entry name" value="GNAT_dom"/>
</dbReference>
<dbReference type="PROSITE" id="PS51186">
    <property type="entry name" value="GNAT"/>
    <property type="match status" value="1"/>
</dbReference>
<dbReference type="RefSeq" id="WP_094334827.1">
    <property type="nucleotide sequence ID" value="NZ_NFIE01000002.1"/>
</dbReference>
<keyword evidence="1 4" id="KW-0808">Transferase</keyword>
<reference evidence="5" key="1">
    <citation type="submission" date="2017-04" db="EMBL/GenBank/DDBJ databases">
        <title>Function of individual gut microbiota members based on whole genome sequencing of pure cultures obtained from chicken caecum.</title>
        <authorList>
            <person name="Medvecky M."/>
            <person name="Cejkova D."/>
            <person name="Polansky O."/>
            <person name="Karasova D."/>
            <person name="Kubasova T."/>
            <person name="Cizek A."/>
            <person name="Rychlik I."/>
        </authorList>
    </citation>
    <scope>NUCLEOTIDE SEQUENCE [LARGE SCALE GENOMIC DNA]</scope>
    <source>
        <strain evidence="5">An5</strain>
    </source>
</reference>
<gene>
    <name evidence="4" type="ORF">B5G02_00990</name>
</gene>
<dbReference type="CDD" id="cd04301">
    <property type="entry name" value="NAT_SF"/>
    <property type="match status" value="1"/>
</dbReference>
<accession>A0A1Y3Y2P3</accession>
<dbReference type="GO" id="GO:0016747">
    <property type="term" value="F:acyltransferase activity, transferring groups other than amino-acyl groups"/>
    <property type="evidence" value="ECO:0007669"/>
    <property type="project" value="InterPro"/>
</dbReference>
<dbReference type="AlphaFoldDB" id="A0A1Y3Y2P3"/>
<dbReference type="PANTHER" id="PTHR43072">
    <property type="entry name" value="N-ACETYLTRANSFERASE"/>
    <property type="match status" value="1"/>
</dbReference>
<keyword evidence="5" id="KW-1185">Reference proteome</keyword>
<dbReference type="PANTHER" id="PTHR43072:SF23">
    <property type="entry name" value="UPF0039 PROTEIN C11D3.02C"/>
    <property type="match status" value="1"/>
</dbReference>
<dbReference type="EMBL" id="NFIE01000002">
    <property type="protein sequence ID" value="OUN89639.1"/>
    <property type="molecule type" value="Genomic_DNA"/>
</dbReference>
<comment type="caution">
    <text evidence="4">The sequence shown here is derived from an EMBL/GenBank/DDBJ whole genome shotgun (WGS) entry which is preliminary data.</text>
</comment>
<evidence type="ECO:0000256" key="2">
    <source>
        <dbReference type="ARBA" id="ARBA00023315"/>
    </source>
</evidence>
<evidence type="ECO:0000313" key="4">
    <source>
        <dbReference type="EMBL" id="OUN89639.1"/>
    </source>
</evidence>
<evidence type="ECO:0000259" key="3">
    <source>
        <dbReference type="PROSITE" id="PS51186"/>
    </source>
</evidence>
<dbReference type="SUPFAM" id="SSF55729">
    <property type="entry name" value="Acyl-CoA N-acyltransferases (Nat)"/>
    <property type="match status" value="1"/>
</dbReference>